<name>A0A167ZNT1_CORDF</name>
<evidence type="ECO:0000313" key="2">
    <source>
        <dbReference type="EMBL" id="OAA67738.1"/>
    </source>
</evidence>
<feature type="region of interest" description="Disordered" evidence="1">
    <location>
        <begin position="1"/>
        <end position="41"/>
    </location>
</feature>
<reference evidence="2 3" key="1">
    <citation type="journal article" date="2016" name="Genome Biol. Evol.">
        <title>Divergent and convergent evolution of fungal pathogenicity.</title>
        <authorList>
            <person name="Shang Y."/>
            <person name="Xiao G."/>
            <person name="Zheng P."/>
            <person name="Cen K."/>
            <person name="Zhan S."/>
            <person name="Wang C."/>
        </authorList>
    </citation>
    <scope>NUCLEOTIDE SEQUENCE [LARGE SCALE GENOMIC DNA]</scope>
    <source>
        <strain evidence="2 3">RCEF 1005</strain>
    </source>
</reference>
<protein>
    <submittedName>
        <fullName evidence="2">Uncharacterized protein</fullName>
    </submittedName>
</protein>
<evidence type="ECO:0000256" key="1">
    <source>
        <dbReference type="SAM" id="MobiDB-lite"/>
    </source>
</evidence>
<dbReference type="Proteomes" id="UP000076881">
    <property type="component" value="Unassembled WGS sequence"/>
</dbReference>
<keyword evidence="3" id="KW-1185">Reference proteome</keyword>
<organism evidence="2 3">
    <name type="scientific">Akanthomyces lecanii RCEF 1005</name>
    <dbReference type="NCBI Taxonomy" id="1081108"/>
    <lineage>
        <taxon>Eukaryota</taxon>
        <taxon>Fungi</taxon>
        <taxon>Dikarya</taxon>
        <taxon>Ascomycota</taxon>
        <taxon>Pezizomycotina</taxon>
        <taxon>Sordariomycetes</taxon>
        <taxon>Hypocreomycetidae</taxon>
        <taxon>Hypocreales</taxon>
        <taxon>Cordycipitaceae</taxon>
        <taxon>Akanthomyces</taxon>
        <taxon>Cordyceps confragosa</taxon>
    </lineage>
</organism>
<evidence type="ECO:0000313" key="3">
    <source>
        <dbReference type="Proteomes" id="UP000076881"/>
    </source>
</evidence>
<feature type="compositionally biased region" description="Polar residues" evidence="1">
    <location>
        <begin position="1"/>
        <end position="27"/>
    </location>
</feature>
<sequence length="118" mass="12854">MTEQIVTSPQASGETAASAQRTTSPVQSDPPGSMASTAISSMTAEEMRVSIQKAVEEQKRAQLAAYYEQLAKGHPIAVTPELENLLKEPIRRKRAATTKLPSAVFTGRSFQEYKSFSH</sequence>
<dbReference type="AlphaFoldDB" id="A0A167ZNT1"/>
<dbReference type="EMBL" id="AZHF01000012">
    <property type="protein sequence ID" value="OAA67738.1"/>
    <property type="molecule type" value="Genomic_DNA"/>
</dbReference>
<gene>
    <name evidence="2" type="ORF">LEL_10361</name>
</gene>
<accession>A0A167ZNT1</accession>
<comment type="caution">
    <text evidence="2">The sequence shown here is derived from an EMBL/GenBank/DDBJ whole genome shotgun (WGS) entry which is preliminary data.</text>
</comment>
<proteinExistence type="predicted"/>